<evidence type="ECO:0000256" key="3">
    <source>
        <dbReference type="ARBA" id="ARBA00023015"/>
    </source>
</evidence>
<feature type="compositionally biased region" description="Polar residues" evidence="6">
    <location>
        <begin position="84"/>
        <end position="95"/>
    </location>
</feature>
<feature type="domain" description="Transcription initiation factor TFIID subunit 12" evidence="7">
    <location>
        <begin position="107"/>
        <end position="173"/>
    </location>
</feature>
<name>S8C5D5_9LAMI</name>
<dbReference type="SUPFAM" id="SSF47113">
    <property type="entry name" value="Histone-fold"/>
    <property type="match status" value="1"/>
</dbReference>
<feature type="non-terminal residue" evidence="8">
    <location>
        <position position="203"/>
    </location>
</feature>
<dbReference type="PANTHER" id="PTHR12264:SF21">
    <property type="entry name" value="TRANSCRIPTION INITIATION FACTOR TFIID SUBUNIT 12"/>
    <property type="match status" value="1"/>
</dbReference>
<keyword evidence="5" id="KW-0539">Nucleus</keyword>
<dbReference type="Pfam" id="PF03847">
    <property type="entry name" value="TFIID_20kDa"/>
    <property type="match status" value="1"/>
</dbReference>
<dbReference type="GO" id="GO:0046982">
    <property type="term" value="F:protein heterodimerization activity"/>
    <property type="evidence" value="ECO:0007669"/>
    <property type="project" value="InterPro"/>
</dbReference>
<dbReference type="EMBL" id="AUSU01006501">
    <property type="protein sequence ID" value="EPS61934.1"/>
    <property type="molecule type" value="Genomic_DNA"/>
</dbReference>
<keyword evidence="4" id="KW-0804">Transcription</keyword>
<dbReference type="InterPro" id="IPR009072">
    <property type="entry name" value="Histone-fold"/>
</dbReference>
<feature type="compositionally biased region" description="Low complexity" evidence="6">
    <location>
        <begin position="21"/>
        <end position="44"/>
    </location>
</feature>
<sequence length="203" mass="22320">VQPQNQPWLSSGTAGKPPLPSTSLRPTTQLVQQRSSHIPQQQQHNMSSSTPQQHTNSNQSPAATARGAGFATQRPPSLAPSHSVGMQPNRTTSSDYAEEFSNRIINKRSIQNIASQIDPSERLESELESILVDVGEEYLESILTSGCSLAKHRKSTSLEVKDILLHVEKNWNMTLPGFGGDEIKSYKKPSTSEIHKERVAAVR</sequence>
<dbReference type="AlphaFoldDB" id="S8C5D5"/>
<organism evidence="8 9">
    <name type="scientific">Genlisea aurea</name>
    <dbReference type="NCBI Taxonomy" id="192259"/>
    <lineage>
        <taxon>Eukaryota</taxon>
        <taxon>Viridiplantae</taxon>
        <taxon>Streptophyta</taxon>
        <taxon>Embryophyta</taxon>
        <taxon>Tracheophyta</taxon>
        <taxon>Spermatophyta</taxon>
        <taxon>Magnoliopsida</taxon>
        <taxon>eudicotyledons</taxon>
        <taxon>Gunneridae</taxon>
        <taxon>Pentapetalae</taxon>
        <taxon>asterids</taxon>
        <taxon>lamiids</taxon>
        <taxon>Lamiales</taxon>
        <taxon>Lentibulariaceae</taxon>
        <taxon>Genlisea</taxon>
    </lineage>
</organism>
<evidence type="ECO:0000256" key="2">
    <source>
        <dbReference type="ARBA" id="ARBA00007530"/>
    </source>
</evidence>
<keyword evidence="3" id="KW-0805">Transcription regulation</keyword>
<dbReference type="InterPro" id="IPR037794">
    <property type="entry name" value="TAF12"/>
</dbReference>
<evidence type="ECO:0000259" key="7">
    <source>
        <dbReference type="Pfam" id="PF03847"/>
    </source>
</evidence>
<protein>
    <recommendedName>
        <fullName evidence="7">Transcription initiation factor TFIID subunit 12 domain-containing protein</fullName>
    </recommendedName>
</protein>
<evidence type="ECO:0000313" key="8">
    <source>
        <dbReference type="EMBL" id="EPS61934.1"/>
    </source>
</evidence>
<reference evidence="8 9" key="1">
    <citation type="journal article" date="2013" name="BMC Genomics">
        <title>The miniature genome of a carnivorous plant Genlisea aurea contains a low number of genes and short non-coding sequences.</title>
        <authorList>
            <person name="Leushkin E.V."/>
            <person name="Sutormin R.A."/>
            <person name="Nabieva E.R."/>
            <person name="Penin A.A."/>
            <person name="Kondrashov A.S."/>
            <person name="Logacheva M.D."/>
        </authorList>
    </citation>
    <scope>NUCLEOTIDE SEQUENCE [LARGE SCALE GENOMIC DNA]</scope>
</reference>
<dbReference type="GO" id="GO:0003677">
    <property type="term" value="F:DNA binding"/>
    <property type="evidence" value="ECO:0007669"/>
    <property type="project" value="TreeGrafter"/>
</dbReference>
<dbReference type="GO" id="GO:0051123">
    <property type="term" value="P:RNA polymerase II preinitiation complex assembly"/>
    <property type="evidence" value="ECO:0007669"/>
    <property type="project" value="TreeGrafter"/>
</dbReference>
<feature type="region of interest" description="Disordered" evidence="6">
    <location>
        <begin position="1"/>
        <end position="96"/>
    </location>
</feature>
<gene>
    <name evidence="8" type="ORF">M569_12859</name>
</gene>
<dbReference type="PANTHER" id="PTHR12264">
    <property type="entry name" value="TRANSCRIPTION INITIATION FACTOR TFIID SUBUNIT 12"/>
    <property type="match status" value="1"/>
</dbReference>
<dbReference type="OrthoDB" id="907768at2759"/>
<dbReference type="GO" id="GO:0000124">
    <property type="term" value="C:SAGA complex"/>
    <property type="evidence" value="ECO:0007669"/>
    <property type="project" value="InterPro"/>
</dbReference>
<dbReference type="Proteomes" id="UP000015453">
    <property type="component" value="Unassembled WGS sequence"/>
</dbReference>
<feature type="non-terminal residue" evidence="8">
    <location>
        <position position="1"/>
    </location>
</feature>
<feature type="compositionally biased region" description="Polar residues" evidence="6">
    <location>
        <begin position="1"/>
        <end position="13"/>
    </location>
</feature>
<dbReference type="CDD" id="cd07981">
    <property type="entry name" value="HFD_TAF12"/>
    <property type="match status" value="1"/>
</dbReference>
<evidence type="ECO:0000256" key="4">
    <source>
        <dbReference type="ARBA" id="ARBA00023163"/>
    </source>
</evidence>
<feature type="compositionally biased region" description="Polar residues" evidence="6">
    <location>
        <begin position="45"/>
        <end position="62"/>
    </location>
</feature>
<evidence type="ECO:0000256" key="5">
    <source>
        <dbReference type="ARBA" id="ARBA00023242"/>
    </source>
</evidence>
<comment type="caution">
    <text evidence="8">The sequence shown here is derived from an EMBL/GenBank/DDBJ whole genome shotgun (WGS) entry which is preliminary data.</text>
</comment>
<dbReference type="InterPro" id="IPR003228">
    <property type="entry name" value="TFIID_TAF12_dom"/>
</dbReference>
<evidence type="ECO:0000313" key="9">
    <source>
        <dbReference type="Proteomes" id="UP000015453"/>
    </source>
</evidence>
<comment type="subcellular location">
    <subcellularLocation>
        <location evidence="1">Nucleus</location>
    </subcellularLocation>
</comment>
<dbReference type="FunFam" id="1.10.20.10:FF:000011">
    <property type="entry name" value="Transcription initiation factor TFIID subunit 12"/>
    <property type="match status" value="1"/>
</dbReference>
<accession>S8C5D5</accession>
<evidence type="ECO:0000256" key="6">
    <source>
        <dbReference type="SAM" id="MobiDB-lite"/>
    </source>
</evidence>
<dbReference type="GO" id="GO:0017025">
    <property type="term" value="F:TBP-class protein binding"/>
    <property type="evidence" value="ECO:0007669"/>
    <property type="project" value="TreeGrafter"/>
</dbReference>
<dbReference type="GO" id="GO:0005669">
    <property type="term" value="C:transcription factor TFIID complex"/>
    <property type="evidence" value="ECO:0007669"/>
    <property type="project" value="InterPro"/>
</dbReference>
<comment type="similarity">
    <text evidence="2">Belongs to the TAF12 family.</text>
</comment>
<proteinExistence type="inferred from homology"/>
<keyword evidence="9" id="KW-1185">Reference proteome</keyword>
<evidence type="ECO:0000256" key="1">
    <source>
        <dbReference type="ARBA" id="ARBA00004123"/>
    </source>
</evidence>
<dbReference type="Gene3D" id="1.10.20.10">
    <property type="entry name" value="Histone, subunit A"/>
    <property type="match status" value="1"/>
</dbReference>